<dbReference type="Proteomes" id="UP000246238">
    <property type="component" value="Segment"/>
</dbReference>
<sequence length="231" mass="25659">MSAAAEMSATWYELSAPSSTLAVETAASIPVERLTQSAEWALGAKGEQGLARLEGTVQRAVFDGARETTLINVAREPGSRWVRHARPEACAFCRMMATRHTNRKLWYRSEESALNVVGRSFQLTNADRRMIASGQATNEELLSRRESMDTYVAGKRKGQKRVRAQRGKRAVGSKGYHDDCRCIAVEVRPGQDYEPPEYVQAWNEELAKAQANAGKNDARSILAAWRDQGAR</sequence>
<dbReference type="GeneID" id="55608164"/>
<dbReference type="EMBL" id="MH077585">
    <property type="protein sequence ID" value="AWH14405.1"/>
    <property type="molecule type" value="Genomic_DNA"/>
</dbReference>
<name>A0A2S1PCX4_9CAUD</name>
<dbReference type="RefSeq" id="YP_009837960.1">
    <property type="nucleotide sequence ID" value="NC_048705.1"/>
</dbReference>
<reference evidence="2" key="1">
    <citation type="submission" date="2018-03" db="EMBL/GenBank/DDBJ databases">
        <authorList>
            <person name="Keele B.F."/>
        </authorList>
    </citation>
    <scope>NUCLEOTIDE SEQUENCE [LARGE SCALE GENOMIC DNA]</scope>
</reference>
<dbReference type="Pfam" id="PF25310">
    <property type="entry name" value="VG15"/>
    <property type="match status" value="1"/>
</dbReference>
<evidence type="ECO:0000313" key="1">
    <source>
        <dbReference type="EMBL" id="AWH14405.1"/>
    </source>
</evidence>
<organism evidence="1 2">
    <name type="scientific">Mycobacterium phage TChen</name>
    <dbReference type="NCBI Taxonomy" id="2163598"/>
    <lineage>
        <taxon>Viruses</taxon>
        <taxon>Duplodnaviria</taxon>
        <taxon>Heunggongvirae</taxon>
        <taxon>Uroviricota</taxon>
        <taxon>Caudoviricetes</taxon>
        <taxon>Gracegardnervirinae</taxon>
        <taxon>Thetabobvirus</taxon>
        <taxon>Thetabobvirus tchen</taxon>
        <taxon>Mycobacterium virus TChen</taxon>
    </lineage>
</organism>
<keyword evidence="1" id="KW-0645">Protease</keyword>
<proteinExistence type="predicted"/>
<keyword evidence="1" id="KW-0378">Hydrolase</keyword>
<protein>
    <submittedName>
        <fullName evidence="1">Capsid maturation protease</fullName>
    </submittedName>
</protein>
<dbReference type="KEGG" id="vg:55608164"/>
<dbReference type="GO" id="GO:0008233">
    <property type="term" value="F:peptidase activity"/>
    <property type="evidence" value="ECO:0007669"/>
    <property type="project" value="UniProtKB-KW"/>
</dbReference>
<gene>
    <name evidence="1" type="primary">4</name>
    <name evidence="1" type="ORF">SEA_TCHEN_4</name>
</gene>
<dbReference type="InterPro" id="IPR057369">
    <property type="entry name" value="VG15"/>
</dbReference>
<evidence type="ECO:0000313" key="2">
    <source>
        <dbReference type="Proteomes" id="UP000246238"/>
    </source>
</evidence>
<keyword evidence="2" id="KW-1185">Reference proteome</keyword>
<accession>A0A2S1PCX4</accession>
<dbReference type="GO" id="GO:0006508">
    <property type="term" value="P:proteolysis"/>
    <property type="evidence" value="ECO:0007669"/>
    <property type="project" value="UniProtKB-KW"/>
</dbReference>